<accession>A0A8E0WSE2</accession>
<dbReference type="AlphaFoldDB" id="A0A8E0WSE2"/>
<dbReference type="Proteomes" id="UP000028135">
    <property type="component" value="Unassembled WGS sequence"/>
</dbReference>
<evidence type="ECO:0000313" key="1">
    <source>
        <dbReference type="EMBL" id="KER36345.1"/>
    </source>
</evidence>
<organism evidence="1 2">
    <name type="scientific">Sphingobium indicum F2</name>
    <dbReference type="NCBI Taxonomy" id="1450518"/>
    <lineage>
        <taxon>Bacteria</taxon>
        <taxon>Pseudomonadati</taxon>
        <taxon>Pseudomonadota</taxon>
        <taxon>Alphaproteobacteria</taxon>
        <taxon>Sphingomonadales</taxon>
        <taxon>Sphingomonadaceae</taxon>
        <taxon>Sphingobium</taxon>
    </lineage>
</organism>
<sequence>MIPIHRYFMLVIRKISYEQFRRRRRRDEQHCAGLLRNILLCRNITPIAYELKRSVLIVRCRNAGMITYHGHWRRKLINITPRINIAIAFQCDDLALEKCSYRDLVHIDAHSLTKRDNPLEPPSLPLIYSDLTAYKLRHFR</sequence>
<name>A0A8E0WSE2_9SPHN</name>
<proteinExistence type="predicted"/>
<comment type="caution">
    <text evidence="1">The sequence shown here is derived from an EMBL/GenBank/DDBJ whole genome shotgun (WGS) entry which is preliminary data.</text>
</comment>
<dbReference type="EMBL" id="JANF02000055">
    <property type="protein sequence ID" value="KER36345.1"/>
    <property type="molecule type" value="Genomic_DNA"/>
</dbReference>
<protein>
    <submittedName>
        <fullName evidence="1">Uncharacterized protein</fullName>
    </submittedName>
</protein>
<evidence type="ECO:0000313" key="2">
    <source>
        <dbReference type="Proteomes" id="UP000028135"/>
    </source>
</evidence>
<gene>
    <name evidence="1" type="ORF">AL00_11180</name>
</gene>
<reference evidence="1 2" key="1">
    <citation type="submission" date="2014-05" db="EMBL/GenBank/DDBJ databases">
        <title>Genome Announcement of Sphingobium lucknowense F2.</title>
        <authorList>
            <person name="Lal R."/>
            <person name="Negi V."/>
            <person name="Lata P."/>
            <person name="Sangwan N."/>
            <person name="Gupta S.K."/>
            <person name="Rao D.L.N."/>
            <person name="Das S."/>
        </authorList>
    </citation>
    <scope>NUCLEOTIDE SEQUENCE [LARGE SCALE GENOMIC DNA]</scope>
    <source>
        <strain evidence="1 2">F2</strain>
    </source>
</reference>